<dbReference type="AlphaFoldDB" id="A0A7D5P9Z0"/>
<keyword evidence="1" id="KW-0812">Transmembrane</keyword>
<protein>
    <submittedName>
        <fullName evidence="2">Cox cluster protein</fullName>
    </submittedName>
</protein>
<gene>
    <name evidence="2" type="ORF">HZS55_11915</name>
</gene>
<keyword evidence="1" id="KW-0472">Membrane</keyword>
<keyword evidence="3" id="KW-1185">Reference proteome</keyword>
<organism evidence="2 3">
    <name type="scientific">Halosimplex rubrum</name>
    <dbReference type="NCBI Taxonomy" id="869889"/>
    <lineage>
        <taxon>Archaea</taxon>
        <taxon>Methanobacteriati</taxon>
        <taxon>Methanobacteriota</taxon>
        <taxon>Stenosarchaea group</taxon>
        <taxon>Halobacteria</taxon>
        <taxon>Halobacteriales</taxon>
        <taxon>Haloarculaceae</taxon>
        <taxon>Halosimplex</taxon>
    </lineage>
</organism>
<sequence>MTANTDRLALGGRVAGSRVVLAVYLAVLGVAGTMGALLGYVNPEGMDPTLFFVVDLPASPLGMATFGVATVGVGLGVLLLAVQYVSRYDESRIE</sequence>
<accession>A0A7D5P9Z0</accession>
<dbReference type="KEGG" id="hrr:HZS55_11915"/>
<feature type="transmembrane region" description="Helical" evidence="1">
    <location>
        <begin position="21"/>
        <end position="41"/>
    </location>
</feature>
<name>A0A7D5P9Z0_9EURY</name>
<dbReference type="RefSeq" id="WP_179907884.1">
    <property type="nucleotide sequence ID" value="NZ_CP058910.1"/>
</dbReference>
<keyword evidence="1" id="KW-1133">Transmembrane helix</keyword>
<evidence type="ECO:0000313" key="2">
    <source>
        <dbReference type="EMBL" id="QLH77960.1"/>
    </source>
</evidence>
<reference evidence="2 3" key="1">
    <citation type="submission" date="2020-07" db="EMBL/GenBank/DDBJ databases">
        <title>Halosimplex pelagicum sp. nov. and Halosimplex rubrum sp. nov., isolated from salted brown alga Laminaria, and emended description of the genus Halosimplex.</title>
        <authorList>
            <person name="Cui H."/>
        </authorList>
    </citation>
    <scope>NUCLEOTIDE SEQUENCE [LARGE SCALE GENOMIC DNA]</scope>
    <source>
        <strain evidence="2 3">R27</strain>
    </source>
</reference>
<proteinExistence type="predicted"/>
<dbReference type="OrthoDB" id="240618at2157"/>
<evidence type="ECO:0000256" key="1">
    <source>
        <dbReference type="SAM" id="Phobius"/>
    </source>
</evidence>
<dbReference type="GeneID" id="56078580"/>
<feature type="transmembrane region" description="Helical" evidence="1">
    <location>
        <begin position="61"/>
        <end position="82"/>
    </location>
</feature>
<dbReference type="EMBL" id="CP058910">
    <property type="protein sequence ID" value="QLH77960.1"/>
    <property type="molecule type" value="Genomic_DNA"/>
</dbReference>
<evidence type="ECO:0000313" key="3">
    <source>
        <dbReference type="Proteomes" id="UP000509667"/>
    </source>
</evidence>
<dbReference type="InterPro" id="IPR055942">
    <property type="entry name" value="DUF7520"/>
</dbReference>
<dbReference type="Proteomes" id="UP000509667">
    <property type="component" value="Chromosome"/>
</dbReference>
<dbReference type="Pfam" id="PF24364">
    <property type="entry name" value="DUF7520"/>
    <property type="match status" value="1"/>
</dbReference>